<dbReference type="SUPFAM" id="SSF52540">
    <property type="entry name" value="P-loop containing nucleoside triphosphate hydrolases"/>
    <property type="match status" value="1"/>
</dbReference>
<organism evidence="5 6">
    <name type="scientific">Desulfomonile tiedjei</name>
    <dbReference type="NCBI Taxonomy" id="2358"/>
    <lineage>
        <taxon>Bacteria</taxon>
        <taxon>Pseudomonadati</taxon>
        <taxon>Thermodesulfobacteriota</taxon>
        <taxon>Desulfomonilia</taxon>
        <taxon>Desulfomonilales</taxon>
        <taxon>Desulfomonilaceae</taxon>
        <taxon>Desulfomonile</taxon>
    </lineage>
</organism>
<dbReference type="PANTHER" id="PTHR45772">
    <property type="entry name" value="CONSERVED COMPONENT OF ABC TRANSPORTER FOR NATURAL AMINO ACIDS-RELATED"/>
    <property type="match status" value="1"/>
</dbReference>
<evidence type="ECO:0000313" key="6">
    <source>
        <dbReference type="Proteomes" id="UP000807825"/>
    </source>
</evidence>
<dbReference type="PANTHER" id="PTHR45772:SF9">
    <property type="entry name" value="CONSERVED COMPONENT OF ABC TRANSPORTER FOR NATURAL AMINO ACIDS"/>
    <property type="match status" value="1"/>
</dbReference>
<dbReference type="Gene3D" id="3.40.50.300">
    <property type="entry name" value="P-loop containing nucleotide triphosphate hydrolases"/>
    <property type="match status" value="1"/>
</dbReference>
<feature type="domain" description="ABC transporter" evidence="4">
    <location>
        <begin position="6"/>
        <end position="249"/>
    </location>
</feature>
<keyword evidence="1" id="KW-0813">Transport</keyword>
<dbReference type="InterPro" id="IPR003439">
    <property type="entry name" value="ABC_transporter-like_ATP-bd"/>
</dbReference>
<proteinExistence type="predicted"/>
<dbReference type="Pfam" id="PF00005">
    <property type="entry name" value="ABC_tran"/>
    <property type="match status" value="1"/>
</dbReference>
<sequence>MNNSLLQVRDLSKAFGNVVTAKNLNFSLARGVLTSIIGPNGAGKSTLINILTGFIPPDSGEIIFQGKDITREPIDRRVRLGLCRSFQVANVFGHLSLFENIAIPVLAVERKAKSFLRSVAKDGEVRKEVDKILDRVGLLSQSHVPASALSHGDRRLLEVGIALAARPRLLFLDEPTAGMNPVERTRILQNIRDLSAHGEVTFVIVEHDMDVVFSLSERVIVLYRGHVIGDGTPEQVKGNPQVREVYLGEEVT</sequence>
<evidence type="ECO:0000313" key="5">
    <source>
        <dbReference type="EMBL" id="MBI5247965.1"/>
    </source>
</evidence>
<dbReference type="GO" id="GO:0016887">
    <property type="term" value="F:ATP hydrolysis activity"/>
    <property type="evidence" value="ECO:0007669"/>
    <property type="project" value="InterPro"/>
</dbReference>
<protein>
    <submittedName>
        <fullName evidence="5">ABC transporter ATP-binding protein</fullName>
    </submittedName>
</protein>
<dbReference type="GO" id="GO:0005524">
    <property type="term" value="F:ATP binding"/>
    <property type="evidence" value="ECO:0007669"/>
    <property type="project" value="UniProtKB-KW"/>
</dbReference>
<dbReference type="PROSITE" id="PS00211">
    <property type="entry name" value="ABC_TRANSPORTER_1"/>
    <property type="match status" value="1"/>
</dbReference>
<name>A0A9D6Z1R3_9BACT</name>
<comment type="caution">
    <text evidence="5">The sequence shown here is derived from an EMBL/GenBank/DDBJ whole genome shotgun (WGS) entry which is preliminary data.</text>
</comment>
<dbReference type="FunFam" id="3.40.50.300:FF:000421">
    <property type="entry name" value="Branched-chain amino acid ABC transporter ATP-binding protein"/>
    <property type="match status" value="1"/>
</dbReference>
<evidence type="ECO:0000256" key="1">
    <source>
        <dbReference type="ARBA" id="ARBA00022448"/>
    </source>
</evidence>
<dbReference type="InterPro" id="IPR027417">
    <property type="entry name" value="P-loop_NTPase"/>
</dbReference>
<gene>
    <name evidence="5" type="ORF">HY912_00590</name>
</gene>
<dbReference type="AlphaFoldDB" id="A0A9D6Z1R3"/>
<dbReference type="Pfam" id="PF12399">
    <property type="entry name" value="BCA_ABC_TP_C"/>
    <property type="match status" value="1"/>
</dbReference>
<keyword evidence="2" id="KW-0547">Nucleotide-binding</keyword>
<dbReference type="InterPro" id="IPR051120">
    <property type="entry name" value="ABC_AA/LPS_Transport"/>
</dbReference>
<evidence type="ECO:0000256" key="3">
    <source>
        <dbReference type="ARBA" id="ARBA00022840"/>
    </source>
</evidence>
<dbReference type="Proteomes" id="UP000807825">
    <property type="component" value="Unassembled WGS sequence"/>
</dbReference>
<dbReference type="GO" id="GO:0005886">
    <property type="term" value="C:plasma membrane"/>
    <property type="evidence" value="ECO:0007669"/>
    <property type="project" value="TreeGrafter"/>
</dbReference>
<dbReference type="InterPro" id="IPR003593">
    <property type="entry name" value="AAA+_ATPase"/>
</dbReference>
<dbReference type="InterPro" id="IPR032823">
    <property type="entry name" value="BCA_ABC_TP_C"/>
</dbReference>
<dbReference type="InterPro" id="IPR017871">
    <property type="entry name" value="ABC_transporter-like_CS"/>
</dbReference>
<keyword evidence="3 5" id="KW-0067">ATP-binding</keyword>
<evidence type="ECO:0000256" key="2">
    <source>
        <dbReference type="ARBA" id="ARBA00022741"/>
    </source>
</evidence>
<evidence type="ECO:0000259" key="4">
    <source>
        <dbReference type="PROSITE" id="PS50893"/>
    </source>
</evidence>
<dbReference type="CDD" id="cd03219">
    <property type="entry name" value="ABC_Mj1267_LivG_branched"/>
    <property type="match status" value="1"/>
</dbReference>
<dbReference type="PROSITE" id="PS50893">
    <property type="entry name" value="ABC_TRANSPORTER_2"/>
    <property type="match status" value="1"/>
</dbReference>
<dbReference type="SMART" id="SM00382">
    <property type="entry name" value="AAA"/>
    <property type="match status" value="1"/>
</dbReference>
<dbReference type="EMBL" id="JACRDE010000019">
    <property type="protein sequence ID" value="MBI5247965.1"/>
    <property type="molecule type" value="Genomic_DNA"/>
</dbReference>
<reference evidence="5" key="1">
    <citation type="submission" date="2020-07" db="EMBL/GenBank/DDBJ databases">
        <title>Huge and variable diversity of episymbiotic CPR bacteria and DPANN archaea in groundwater ecosystems.</title>
        <authorList>
            <person name="He C.Y."/>
            <person name="Keren R."/>
            <person name="Whittaker M."/>
            <person name="Farag I.F."/>
            <person name="Doudna J."/>
            <person name="Cate J.H.D."/>
            <person name="Banfield J.F."/>
        </authorList>
    </citation>
    <scope>NUCLEOTIDE SEQUENCE</scope>
    <source>
        <strain evidence="5">NC_groundwater_1664_Pr3_B-0.1um_52_9</strain>
    </source>
</reference>
<accession>A0A9D6Z1R3</accession>